<accession>A0ABR6DM36</accession>
<dbReference type="PANTHER" id="PTHR47371">
    <property type="entry name" value="LIPOTEICHOIC ACID SYNTHASE"/>
    <property type="match status" value="1"/>
</dbReference>
<organism evidence="8 9">
    <name type="scientific">Flavobacterium gossypii</name>
    <dbReference type="NCBI Taxonomy" id="1646119"/>
    <lineage>
        <taxon>Bacteria</taxon>
        <taxon>Pseudomonadati</taxon>
        <taxon>Bacteroidota</taxon>
        <taxon>Flavobacteriia</taxon>
        <taxon>Flavobacteriales</taxon>
        <taxon>Flavobacteriaceae</taxon>
        <taxon>Flavobacterium</taxon>
    </lineage>
</organism>
<dbReference type="Pfam" id="PF00884">
    <property type="entry name" value="Sulfatase"/>
    <property type="match status" value="1"/>
</dbReference>
<keyword evidence="5 6" id="KW-0472">Membrane</keyword>
<gene>
    <name evidence="8" type="ORF">GGR22_000871</name>
</gene>
<proteinExistence type="predicted"/>
<dbReference type="Gene3D" id="3.30.1120.80">
    <property type="match status" value="1"/>
</dbReference>
<dbReference type="InterPro" id="IPR050448">
    <property type="entry name" value="OpgB/LTA_synthase_biosynth"/>
</dbReference>
<keyword evidence="2" id="KW-1003">Cell membrane</keyword>
<comment type="caution">
    <text evidence="8">The sequence shown here is derived from an EMBL/GenBank/DDBJ whole genome shotgun (WGS) entry which is preliminary data.</text>
</comment>
<feature type="transmembrane region" description="Helical" evidence="6">
    <location>
        <begin position="61"/>
        <end position="82"/>
    </location>
</feature>
<sequence>MKLKSSFQFEISLPQRFSLLWNFFKGFLFLSMVLRIVFMFWQKDEVSWNLVTVLRTLATGAFFDSAVAGFAAFPGILYLLLLPNRYSGSLLDKIVVYFFFSLTVLVLVFVFFAEITFWEEFRTRFNFIAVDYLIYTHEVVRNIQESYPLPYLILGVAAITLLIVFLFKKRGIFAATFAGKASLKQKLSLFISAFLILSFYVVFIKNNQAEWSSNRYNNEISKAGIYSFFAEFRNNQMKYTQFYTAIDTKKAFETVRNEIAEPDSRFIKGGTSIRREITDSLPSEARPNVVFILMESMSASFMKEFGNEKDITPNMDKLAQQSLFFTNLYATGTRTVRGMEAVTLCILPTPGQSIVKRPDNQNLYTVSNVFQEKGYQNSFFYGGDGYFDNMNCYFGGNGFTIYDRGRGSVLSDKIKTERHNIEDSEVTFENAWGICDENIYDKMLQVADEHFASKKPFFNFVMTTSNHRPYTYPEGKIDIPSGKNRDGAVKYADYALGQMLEKAKTKPWFKNTVFVIIADHCASSAGKDEIDVANYHIPAFIYNLPAQAPEKVLQQCSQIDLFPTLFAMLRWNYRSNFFGKNALGRTYTERAYVGTYRKLAYMKKNKALILSDQKQQALYDWNKKTNELKPVPMDNAFLEEAISGYQAADYLFTNKLLKE</sequence>
<feature type="transmembrane region" description="Helical" evidence="6">
    <location>
        <begin position="20"/>
        <end position="41"/>
    </location>
</feature>
<keyword evidence="3 6" id="KW-0812">Transmembrane</keyword>
<keyword evidence="4 6" id="KW-1133">Transmembrane helix</keyword>
<dbReference type="EMBL" id="JACJIS010000001">
    <property type="protein sequence ID" value="MBA9072745.1"/>
    <property type="molecule type" value="Genomic_DNA"/>
</dbReference>
<evidence type="ECO:0000256" key="6">
    <source>
        <dbReference type="SAM" id="Phobius"/>
    </source>
</evidence>
<dbReference type="PANTHER" id="PTHR47371:SF3">
    <property type="entry name" value="PHOSPHOGLYCEROL TRANSFERASE I"/>
    <property type="match status" value="1"/>
</dbReference>
<comment type="subcellular location">
    <subcellularLocation>
        <location evidence="1">Cell membrane</location>
        <topology evidence="1">Multi-pass membrane protein</topology>
    </subcellularLocation>
</comment>
<evidence type="ECO:0000259" key="7">
    <source>
        <dbReference type="Pfam" id="PF00884"/>
    </source>
</evidence>
<evidence type="ECO:0000256" key="2">
    <source>
        <dbReference type="ARBA" id="ARBA00022475"/>
    </source>
</evidence>
<evidence type="ECO:0000313" key="8">
    <source>
        <dbReference type="EMBL" id="MBA9072745.1"/>
    </source>
</evidence>
<evidence type="ECO:0000256" key="3">
    <source>
        <dbReference type="ARBA" id="ARBA00022692"/>
    </source>
</evidence>
<evidence type="ECO:0000256" key="1">
    <source>
        <dbReference type="ARBA" id="ARBA00004651"/>
    </source>
</evidence>
<feature type="domain" description="Sulfatase N-terminal" evidence="7">
    <location>
        <begin position="287"/>
        <end position="568"/>
    </location>
</feature>
<feature type="transmembrane region" description="Helical" evidence="6">
    <location>
        <begin position="187"/>
        <end position="204"/>
    </location>
</feature>
<dbReference type="Gene3D" id="3.40.720.10">
    <property type="entry name" value="Alkaline Phosphatase, subunit A"/>
    <property type="match status" value="1"/>
</dbReference>
<reference evidence="8 9" key="1">
    <citation type="submission" date="2020-08" db="EMBL/GenBank/DDBJ databases">
        <title>Genomic Encyclopedia of Type Strains, Phase IV (KMG-IV): sequencing the most valuable type-strain genomes for metagenomic binning, comparative biology and taxonomic classification.</title>
        <authorList>
            <person name="Goeker M."/>
        </authorList>
    </citation>
    <scope>NUCLEOTIDE SEQUENCE [LARGE SCALE GENOMIC DNA]</scope>
    <source>
        <strain evidence="8 9">DSM 100397</strain>
    </source>
</reference>
<evidence type="ECO:0000256" key="4">
    <source>
        <dbReference type="ARBA" id="ARBA00022989"/>
    </source>
</evidence>
<dbReference type="Proteomes" id="UP000555003">
    <property type="component" value="Unassembled WGS sequence"/>
</dbReference>
<feature type="transmembrane region" description="Helical" evidence="6">
    <location>
        <begin position="94"/>
        <end position="118"/>
    </location>
</feature>
<dbReference type="CDD" id="cd16015">
    <property type="entry name" value="LTA_synthase"/>
    <property type="match status" value="1"/>
</dbReference>
<dbReference type="PIRSF" id="PIRSF005091">
    <property type="entry name" value="Mmb_sulf_HI1246"/>
    <property type="match status" value="1"/>
</dbReference>
<dbReference type="SUPFAM" id="SSF53649">
    <property type="entry name" value="Alkaline phosphatase-like"/>
    <property type="match status" value="1"/>
</dbReference>
<dbReference type="InterPro" id="IPR017850">
    <property type="entry name" value="Alkaline_phosphatase_core_sf"/>
</dbReference>
<evidence type="ECO:0000313" key="9">
    <source>
        <dbReference type="Proteomes" id="UP000555003"/>
    </source>
</evidence>
<dbReference type="InterPro" id="IPR000917">
    <property type="entry name" value="Sulfatase_N"/>
</dbReference>
<feature type="transmembrane region" description="Helical" evidence="6">
    <location>
        <begin position="149"/>
        <end position="167"/>
    </location>
</feature>
<name>A0ABR6DM36_9FLAO</name>
<dbReference type="InterPro" id="IPR012160">
    <property type="entry name" value="LtaS-like"/>
</dbReference>
<dbReference type="RefSeq" id="WP_182492705.1">
    <property type="nucleotide sequence ID" value="NZ_JACJIS010000001.1"/>
</dbReference>
<protein>
    <submittedName>
        <fullName evidence="8">Phosphoglycerol transferase MdoB-like AlkP superfamily enzyme</fullName>
    </submittedName>
</protein>
<keyword evidence="9" id="KW-1185">Reference proteome</keyword>
<evidence type="ECO:0000256" key="5">
    <source>
        <dbReference type="ARBA" id="ARBA00023136"/>
    </source>
</evidence>